<gene>
    <name evidence="9" type="ORF">GGR21_000181</name>
</gene>
<feature type="binding site" evidence="6">
    <location>
        <position position="495"/>
    </location>
    <ligand>
        <name>substrate</name>
    </ligand>
</feature>
<comment type="similarity">
    <text evidence="4">Belongs to the glycosyl hydrolase 88 family.</text>
</comment>
<protein>
    <recommendedName>
        <fullName evidence="8">Alginate lyase domain-containing protein</fullName>
    </recommendedName>
</protein>
<evidence type="ECO:0000256" key="5">
    <source>
        <dbReference type="PIRSR" id="PIRSR610905-1"/>
    </source>
</evidence>
<dbReference type="Pfam" id="PF05426">
    <property type="entry name" value="Alginate_lyase"/>
    <property type="match status" value="1"/>
</dbReference>
<feature type="chain" id="PRO_5032503054" description="Alginate lyase domain-containing protein" evidence="7">
    <location>
        <begin position="22"/>
        <end position="774"/>
    </location>
</feature>
<feature type="binding site" evidence="6">
    <location>
        <position position="555"/>
    </location>
    <ligand>
        <name>substrate</name>
    </ligand>
</feature>
<dbReference type="SUPFAM" id="SSF48208">
    <property type="entry name" value="Six-hairpin glycosidases"/>
    <property type="match status" value="1"/>
</dbReference>
<proteinExistence type="inferred from homology"/>
<evidence type="ECO:0000313" key="9">
    <source>
        <dbReference type="EMBL" id="MBB4034296.1"/>
    </source>
</evidence>
<keyword evidence="1 7" id="KW-0732">Signal</keyword>
<dbReference type="InterPro" id="IPR052369">
    <property type="entry name" value="UG_Glycosaminoglycan_Hydrolase"/>
</dbReference>
<comment type="caution">
    <text evidence="9">The sequence shown here is derived from an EMBL/GenBank/DDBJ whole genome shotgun (WGS) entry which is preliminary data.</text>
</comment>
<accession>A0A840CGH9</accession>
<keyword evidence="10" id="KW-1185">Reference proteome</keyword>
<dbReference type="AlphaFoldDB" id="A0A840CGH9"/>
<dbReference type="InterPro" id="IPR012341">
    <property type="entry name" value="6hp_glycosidase-like_sf"/>
</dbReference>
<dbReference type="GO" id="GO:0016829">
    <property type="term" value="F:lyase activity"/>
    <property type="evidence" value="ECO:0007669"/>
    <property type="project" value="UniProtKB-KW"/>
</dbReference>
<dbReference type="Gene3D" id="1.50.10.10">
    <property type="match status" value="1"/>
</dbReference>
<evidence type="ECO:0000256" key="1">
    <source>
        <dbReference type="ARBA" id="ARBA00022729"/>
    </source>
</evidence>
<feature type="domain" description="Alginate lyase" evidence="8">
    <location>
        <begin position="63"/>
        <end position="344"/>
    </location>
</feature>
<name>A0A840CGH9_9BACT</name>
<dbReference type="RefSeq" id="WP_183305251.1">
    <property type="nucleotide sequence ID" value="NZ_JACIEP010000001.1"/>
</dbReference>
<dbReference type="InterPro" id="IPR008928">
    <property type="entry name" value="6-hairpin_glycosidase_sf"/>
</dbReference>
<dbReference type="GO" id="GO:0000272">
    <property type="term" value="P:polysaccharide catabolic process"/>
    <property type="evidence" value="ECO:0007669"/>
    <property type="project" value="TreeGrafter"/>
</dbReference>
<feature type="binding site" evidence="6">
    <location>
        <position position="631"/>
    </location>
    <ligand>
        <name>substrate</name>
    </ligand>
</feature>
<dbReference type="Pfam" id="PF07470">
    <property type="entry name" value="Glyco_hydro_88"/>
    <property type="match status" value="1"/>
</dbReference>
<evidence type="ECO:0000313" key="10">
    <source>
        <dbReference type="Proteomes" id="UP000555103"/>
    </source>
</evidence>
<dbReference type="GO" id="GO:0052757">
    <property type="term" value="F:chondroitin hydrolase activity"/>
    <property type="evidence" value="ECO:0007669"/>
    <property type="project" value="TreeGrafter"/>
</dbReference>
<dbReference type="PANTHER" id="PTHR36845:SF1">
    <property type="entry name" value="HYDROLASE, PUTATIVE (AFU_ORTHOLOGUE AFUA_7G05090)-RELATED"/>
    <property type="match status" value="1"/>
</dbReference>
<keyword evidence="3" id="KW-0456">Lyase</keyword>
<feature type="binding site" evidence="6">
    <location>
        <position position="615"/>
    </location>
    <ligand>
        <name>substrate</name>
    </ligand>
</feature>
<feature type="active site" description="Nucleophile" evidence="5">
    <location>
        <position position="495"/>
    </location>
</feature>
<dbReference type="InterPro" id="IPR008397">
    <property type="entry name" value="Alginate_lyase_dom"/>
</dbReference>
<evidence type="ECO:0000259" key="8">
    <source>
        <dbReference type="Pfam" id="PF05426"/>
    </source>
</evidence>
<feature type="active site" description="Proton donor" evidence="5">
    <location>
        <position position="555"/>
    </location>
</feature>
<feature type="signal peptide" evidence="7">
    <location>
        <begin position="1"/>
        <end position="21"/>
    </location>
</feature>
<dbReference type="SUPFAM" id="SSF48230">
    <property type="entry name" value="Chondroitin AC/alginate lyase"/>
    <property type="match status" value="1"/>
</dbReference>
<dbReference type="Proteomes" id="UP000555103">
    <property type="component" value="Unassembled WGS sequence"/>
</dbReference>
<dbReference type="PANTHER" id="PTHR36845">
    <property type="entry name" value="HYDROLASE, PUTATIVE (AFU_ORTHOLOGUE AFUA_7G05090)-RELATED"/>
    <property type="match status" value="1"/>
</dbReference>
<organism evidence="9 10">
    <name type="scientific">Dysgonomonas hofstadii</name>
    <dbReference type="NCBI Taxonomy" id="637886"/>
    <lineage>
        <taxon>Bacteria</taxon>
        <taxon>Pseudomonadati</taxon>
        <taxon>Bacteroidota</taxon>
        <taxon>Bacteroidia</taxon>
        <taxon>Bacteroidales</taxon>
        <taxon>Dysgonomonadaceae</taxon>
        <taxon>Dysgonomonas</taxon>
    </lineage>
</organism>
<dbReference type="EMBL" id="JACIEP010000001">
    <property type="protein sequence ID" value="MBB4034296.1"/>
    <property type="molecule type" value="Genomic_DNA"/>
</dbReference>
<dbReference type="Gene3D" id="1.50.10.100">
    <property type="entry name" value="Chondroitin AC/alginate lyase"/>
    <property type="match status" value="1"/>
</dbReference>
<dbReference type="InterPro" id="IPR010905">
    <property type="entry name" value="Glyco_hydro_88"/>
</dbReference>
<evidence type="ECO:0000256" key="6">
    <source>
        <dbReference type="PIRSR" id="PIRSR610905-2"/>
    </source>
</evidence>
<keyword evidence="2" id="KW-0378">Hydrolase</keyword>
<sequence>MMKKLYILLVLTVSFALSTQAQWLWNRDKMETVKAGKNTLAYSNAYKALIRQADRSLSGGTYSVTYKKAVAPSGSKHDYVSLSRYWWPNPEKKDGMPYVFKDGQSNPELNEYDRNPLGTMCSAVNTLALAYFYSDEERYAAKATELIRTWFLNEKTKMNPNLNYSQFIPGKDGSKGRPEGLIDSYSFVSMLSSIQLLGGSKSYTSQDKTGLQKWFGEFAKWLQTSPQGKKEHEMKNNHATAYNSQLVTYLLFSEKTDEAKKIMDTFPVNIMFKQIEPDGKQPHELWRTLAYHYSEYNLSHMIDFFATAKKFGKELYTLESPDGRSFYKAMDYLVSFLGKDVSEWPYKQISGWEAKQQDVCNDLYRILDLDPSQTQYLDIYKKYNKQDSSDRNCLLYGTVDPIAESLSFAGKQFDYAFTCIDESLTKTKRKNVVNPRSVNKDGSLRLVNPRDWCSGFFPGSLWFMYEYTKDEKWKEKAIKHSLLIESEKFDKTSHDVGFKIFNSFGNGYKFTGNKEYKEVVIQAAKTLSLRFNEKIGSIRSWDFNRQTWQYPVIIDNMMNLELLFEASKMTGDSSFYKIADAHAMTTLKNHFREDYSSYHVVDYDTISGNTRLKQTHQGYADHTAWARGQAWALYGFTMSYRYTKKADYLDLAEKVAGFIFSHPNLPKDLIPYWDFNDPAIPNAPRDASAACITASALYELAAYSDKNKEKYIGLADTILSNLINNYKAEVKTHKGFLLLHSTGHHPGGDEIDVPISYADYYFLEALLKRNNLDK</sequence>
<evidence type="ECO:0000256" key="4">
    <source>
        <dbReference type="ARBA" id="ARBA00038358"/>
    </source>
</evidence>
<dbReference type="GO" id="GO:0042597">
    <property type="term" value="C:periplasmic space"/>
    <property type="evidence" value="ECO:0007669"/>
    <property type="project" value="InterPro"/>
</dbReference>
<evidence type="ECO:0000256" key="7">
    <source>
        <dbReference type="SAM" id="SignalP"/>
    </source>
</evidence>
<evidence type="ECO:0000256" key="2">
    <source>
        <dbReference type="ARBA" id="ARBA00022801"/>
    </source>
</evidence>
<evidence type="ECO:0000256" key="3">
    <source>
        <dbReference type="ARBA" id="ARBA00023239"/>
    </source>
</evidence>
<feature type="binding site" evidence="6">
    <location>
        <position position="627"/>
    </location>
    <ligand>
        <name>substrate</name>
    </ligand>
</feature>
<dbReference type="InterPro" id="IPR008929">
    <property type="entry name" value="Chondroitin_lyas"/>
</dbReference>
<reference evidence="9 10" key="1">
    <citation type="submission" date="2020-08" db="EMBL/GenBank/DDBJ databases">
        <title>Genomic Encyclopedia of Type Strains, Phase IV (KMG-IV): sequencing the most valuable type-strain genomes for metagenomic binning, comparative biology and taxonomic classification.</title>
        <authorList>
            <person name="Goeker M."/>
        </authorList>
    </citation>
    <scope>NUCLEOTIDE SEQUENCE [LARGE SCALE GENOMIC DNA]</scope>
    <source>
        <strain evidence="9 10">DSM 104969</strain>
    </source>
</reference>